<dbReference type="InterPro" id="IPR000760">
    <property type="entry name" value="Inositol_monophosphatase-like"/>
</dbReference>
<keyword evidence="4" id="KW-0378">Hydrolase</keyword>
<feature type="binding site" evidence="4">
    <location>
        <position position="224"/>
    </location>
    <ligand>
        <name>Mg(2+)</name>
        <dbReference type="ChEBI" id="CHEBI:18420"/>
        <label>2</label>
    </ligand>
</feature>
<dbReference type="SUPFAM" id="SSF56655">
    <property type="entry name" value="Carbohydrate phosphatase"/>
    <property type="match status" value="1"/>
</dbReference>
<dbReference type="InterPro" id="IPR006240">
    <property type="entry name" value="CysQ"/>
</dbReference>
<sequence length="264" mass="28790">MQKPTVVLDIETIARAAGSAIMAIYTAPDFAARADASVKGDDSPLTQADLQAHHAILEGLAALPDAELAGLPVLSEESALVDWSERRQWERYWLVDPLDGTKEFLKRNGEFTVNIALIENGVPILGVVYAPVLDAIYSGIHRQASWLNDSLLGTCHELRKPRPAGAVLRIVGSRSHQSADMQDFLAQLEQPYELVPMGSSLKICLIAEGKADLYPRLGLTSEWDTAAAHAVLLGCGLDMTELDGTPLRYNQKESLLNPYFIARS</sequence>
<keyword evidence="4" id="KW-0997">Cell inner membrane</keyword>
<dbReference type="EMBL" id="PYVS01000004">
    <property type="protein sequence ID" value="PTB83243.1"/>
    <property type="molecule type" value="Genomic_DNA"/>
</dbReference>
<comment type="similarity">
    <text evidence="4">Belongs to the inositol monophosphatase superfamily. CysQ family.</text>
</comment>
<dbReference type="GO" id="GO:0050427">
    <property type="term" value="P:3'-phosphoadenosine 5'-phosphosulfate metabolic process"/>
    <property type="evidence" value="ECO:0007669"/>
    <property type="project" value="TreeGrafter"/>
</dbReference>
<dbReference type="Proteomes" id="UP000242087">
    <property type="component" value="Unassembled WGS sequence"/>
</dbReference>
<feature type="binding site" evidence="4">
    <location>
        <position position="99"/>
    </location>
    <ligand>
        <name>Mg(2+)</name>
        <dbReference type="ChEBI" id="CHEBI:18420"/>
        <label>2</label>
    </ligand>
</feature>
<comment type="catalytic activity">
    <reaction evidence="1 4">
        <text>adenosine 3',5'-bisphosphate + H2O = AMP + phosphate</text>
        <dbReference type="Rhea" id="RHEA:10040"/>
        <dbReference type="ChEBI" id="CHEBI:15377"/>
        <dbReference type="ChEBI" id="CHEBI:43474"/>
        <dbReference type="ChEBI" id="CHEBI:58343"/>
        <dbReference type="ChEBI" id="CHEBI:456215"/>
        <dbReference type="EC" id="3.1.3.7"/>
    </reaction>
</comment>
<dbReference type="Gene3D" id="3.30.540.10">
    <property type="entry name" value="Fructose-1,6-Bisphosphatase, subunit A, domain 1"/>
    <property type="match status" value="1"/>
</dbReference>
<dbReference type="Proteomes" id="UP000243022">
    <property type="component" value="Unassembled WGS sequence"/>
</dbReference>
<dbReference type="EC" id="3.1.3.7" evidence="4"/>
<evidence type="ECO:0000256" key="1">
    <source>
        <dbReference type="ARBA" id="ARBA00001625"/>
    </source>
</evidence>
<feature type="binding site" evidence="5">
    <location>
        <position position="76"/>
    </location>
    <ligand>
        <name>Mg(2+)</name>
        <dbReference type="ChEBI" id="CHEBI:18420"/>
        <label>1</label>
        <note>catalytic</note>
    </ligand>
</feature>
<dbReference type="AlphaFoldDB" id="A0A2T4D435"/>
<dbReference type="CDD" id="cd01638">
    <property type="entry name" value="CysQ"/>
    <property type="match status" value="1"/>
</dbReference>
<dbReference type="InterPro" id="IPR050725">
    <property type="entry name" value="CysQ/Inositol_MonoPase"/>
</dbReference>
<dbReference type="NCBIfam" id="TIGR01331">
    <property type="entry name" value="bisphos_cysQ"/>
    <property type="match status" value="1"/>
</dbReference>
<dbReference type="GO" id="GO:0008441">
    <property type="term" value="F:3'(2'),5'-bisphosphate nucleotidase activity"/>
    <property type="evidence" value="ECO:0007669"/>
    <property type="project" value="UniProtKB-UniRule"/>
</dbReference>
<reference evidence="9 10" key="1">
    <citation type="submission" date="2018-03" db="EMBL/GenBank/DDBJ databases">
        <title>Cross-interface Injection: A General Nanoliter Liquid Handling Method Applied to Single Cells Genome Amplification Automated Nanoliter Liquid Handling Applied to Single Cell Multiple Displacement Amplification.</title>
        <authorList>
            <person name="Yun J."/>
            <person name="Xu P."/>
            <person name="Xu J."/>
            <person name="Dai X."/>
            <person name="Wang Y."/>
            <person name="Zheng X."/>
            <person name="Cao C."/>
            <person name="Yi Q."/>
            <person name="Zhu Y."/>
            <person name="Wang L."/>
            <person name="Dong Z."/>
            <person name="Huang Y."/>
            <person name="Huang L."/>
            <person name="Du W."/>
        </authorList>
    </citation>
    <scope>NUCLEOTIDE SEQUENCE [LARGE SCALE GENOMIC DNA]</scope>
    <source>
        <strain evidence="8 9">A12-4</strain>
        <strain evidence="6 10">Z-E1-2</strain>
    </source>
</reference>
<keyword evidence="2 4" id="KW-0479">Metal-binding</keyword>
<evidence type="ECO:0000313" key="6">
    <source>
        <dbReference type="EMBL" id="PTB83233.1"/>
    </source>
</evidence>
<accession>A0A2T4D435</accession>
<feature type="binding site" evidence="4">
    <location>
        <position position="76"/>
    </location>
    <ligand>
        <name>Mg(2+)</name>
        <dbReference type="ChEBI" id="CHEBI:18420"/>
        <label>1</label>
    </ligand>
</feature>
<evidence type="ECO:0000313" key="8">
    <source>
        <dbReference type="EMBL" id="PTB88508.1"/>
    </source>
</evidence>
<comment type="caution">
    <text evidence="8">The sequence shown here is derived from an EMBL/GenBank/DDBJ whole genome shotgun (WGS) entry which is preliminary data.</text>
</comment>
<gene>
    <name evidence="4 8" type="primary">cysQ</name>
    <name evidence="8" type="ORF">C9927_03945</name>
    <name evidence="6" type="ORF">C9986_00485</name>
    <name evidence="7" type="ORF">C9986_00540</name>
</gene>
<feature type="binding site" evidence="4">
    <location>
        <position position="224"/>
    </location>
    <ligand>
        <name>substrate</name>
    </ligand>
</feature>
<evidence type="ECO:0000256" key="3">
    <source>
        <dbReference type="ARBA" id="ARBA00022842"/>
    </source>
</evidence>
<proteinExistence type="inferred from homology"/>
<dbReference type="HAMAP" id="MF_02095">
    <property type="entry name" value="CysQ"/>
    <property type="match status" value="1"/>
</dbReference>
<name>A0A2T4D435_9GAMM</name>
<feature type="binding site" evidence="5">
    <location>
        <position position="99"/>
    </location>
    <ligand>
        <name>Mg(2+)</name>
        <dbReference type="ChEBI" id="CHEBI:18420"/>
        <label>1</label>
        <note>catalytic</note>
    </ligand>
</feature>
<evidence type="ECO:0000256" key="2">
    <source>
        <dbReference type="ARBA" id="ARBA00022723"/>
    </source>
</evidence>
<keyword evidence="4" id="KW-1003">Cell membrane</keyword>
<protein>
    <recommendedName>
        <fullName evidence="4">3'(2'),5'-bisphosphate nucleotidase CysQ</fullName>
        <ecNumber evidence="4">3.1.3.7</ecNumber>
    </recommendedName>
    <alternativeName>
        <fullName evidence="4">3'(2'),5-bisphosphonucleoside 3'(2')-phosphohydrolase</fullName>
    </alternativeName>
    <alternativeName>
        <fullName evidence="4">3'-phosphoadenosine 5'-phosphate phosphatase</fullName>
        <shortName evidence="4">PAP phosphatase</shortName>
    </alternativeName>
</protein>
<dbReference type="PANTHER" id="PTHR43028">
    <property type="entry name" value="3'(2'),5'-BISPHOSPHATE NUCLEOTIDASE 1"/>
    <property type="match status" value="1"/>
</dbReference>
<feature type="binding site" evidence="5">
    <location>
        <position position="224"/>
    </location>
    <ligand>
        <name>Mg(2+)</name>
        <dbReference type="ChEBI" id="CHEBI:18420"/>
        <label>1</label>
        <note>catalytic</note>
    </ligand>
</feature>
<feature type="binding site" evidence="5">
    <location>
        <position position="96"/>
    </location>
    <ligand>
        <name>Mg(2+)</name>
        <dbReference type="ChEBI" id="CHEBI:18420"/>
        <label>1</label>
        <note>catalytic</note>
    </ligand>
</feature>
<dbReference type="EMBL" id="PYVS01000004">
    <property type="protein sequence ID" value="PTB83233.1"/>
    <property type="molecule type" value="Genomic_DNA"/>
</dbReference>
<dbReference type="EMBL" id="PYVF01000055">
    <property type="protein sequence ID" value="PTB88508.1"/>
    <property type="molecule type" value="Genomic_DNA"/>
</dbReference>
<comment type="cofactor">
    <cofactor evidence="4 5">
        <name>Mg(2+)</name>
        <dbReference type="ChEBI" id="CHEBI:18420"/>
    </cofactor>
</comment>
<evidence type="ECO:0000313" key="7">
    <source>
        <dbReference type="EMBL" id="PTB83243.1"/>
    </source>
</evidence>
<comment type="subcellular location">
    <subcellularLocation>
        <location evidence="4">Cell inner membrane</location>
        <topology evidence="4">Peripheral membrane protein</topology>
        <orientation evidence="4">Cytoplasmic side</orientation>
    </subcellularLocation>
</comment>
<dbReference type="PRINTS" id="PR00377">
    <property type="entry name" value="IMPHPHTASES"/>
</dbReference>
<comment type="function">
    <text evidence="4">Converts adenosine-3',5'-bisphosphate (PAP) to AMP.</text>
</comment>
<feature type="binding site" evidence="4">
    <location>
        <position position="98"/>
    </location>
    <ligand>
        <name>Mg(2+)</name>
        <dbReference type="ChEBI" id="CHEBI:18420"/>
        <label>1</label>
    </ligand>
</feature>
<dbReference type="Gene3D" id="3.40.190.80">
    <property type="match status" value="1"/>
</dbReference>
<feature type="binding site" evidence="5">
    <location>
        <position position="98"/>
    </location>
    <ligand>
        <name>Mg(2+)</name>
        <dbReference type="ChEBI" id="CHEBI:18420"/>
        <label>1</label>
        <note>catalytic</note>
    </ligand>
</feature>
<feature type="binding site" evidence="4">
    <location>
        <position position="76"/>
    </location>
    <ligand>
        <name>substrate</name>
    </ligand>
</feature>
<keyword evidence="4" id="KW-0472">Membrane</keyword>
<evidence type="ECO:0000313" key="9">
    <source>
        <dbReference type="Proteomes" id="UP000242087"/>
    </source>
</evidence>
<organism evidence="8 9">
    <name type="scientific">Pseudidiomarina aestuarii</name>
    <dbReference type="NCBI Taxonomy" id="624146"/>
    <lineage>
        <taxon>Bacteria</taxon>
        <taxon>Pseudomonadati</taxon>
        <taxon>Pseudomonadota</taxon>
        <taxon>Gammaproteobacteria</taxon>
        <taxon>Alteromonadales</taxon>
        <taxon>Idiomarinaceae</taxon>
        <taxon>Pseudidiomarina</taxon>
    </lineage>
</organism>
<evidence type="ECO:0000313" key="10">
    <source>
        <dbReference type="Proteomes" id="UP000243022"/>
    </source>
</evidence>
<dbReference type="GO" id="GO:0000103">
    <property type="term" value="P:sulfate assimilation"/>
    <property type="evidence" value="ECO:0007669"/>
    <property type="project" value="TreeGrafter"/>
</dbReference>
<evidence type="ECO:0000256" key="4">
    <source>
        <dbReference type="HAMAP-Rule" id="MF_02095"/>
    </source>
</evidence>
<keyword evidence="3 4" id="KW-0460">Magnesium</keyword>
<dbReference type="Pfam" id="PF00459">
    <property type="entry name" value="Inositol_P"/>
    <property type="match status" value="1"/>
</dbReference>
<evidence type="ECO:0000256" key="5">
    <source>
        <dbReference type="PIRSR" id="PIRSR600760-2"/>
    </source>
</evidence>
<dbReference type="PROSITE" id="PS00629">
    <property type="entry name" value="IMP_1"/>
    <property type="match status" value="1"/>
</dbReference>
<dbReference type="GO" id="GO:0005886">
    <property type="term" value="C:plasma membrane"/>
    <property type="evidence" value="ECO:0007669"/>
    <property type="project" value="UniProtKB-SubCell"/>
</dbReference>
<dbReference type="PANTHER" id="PTHR43028:SF5">
    <property type="entry name" value="3'(2'),5'-BISPHOSPHATE NUCLEOTIDASE 1"/>
    <property type="match status" value="1"/>
</dbReference>
<feature type="binding site" evidence="4">
    <location>
        <position position="96"/>
    </location>
    <ligand>
        <name>Mg(2+)</name>
        <dbReference type="ChEBI" id="CHEBI:18420"/>
        <label>2</label>
    </ligand>
</feature>
<feature type="binding site" evidence="4">
    <location>
        <position position="96"/>
    </location>
    <ligand>
        <name>Mg(2+)</name>
        <dbReference type="ChEBI" id="CHEBI:18420"/>
        <label>1</label>
    </ligand>
</feature>
<dbReference type="GO" id="GO:0000287">
    <property type="term" value="F:magnesium ion binding"/>
    <property type="evidence" value="ECO:0007669"/>
    <property type="project" value="UniProtKB-UniRule"/>
</dbReference>
<dbReference type="InterPro" id="IPR020583">
    <property type="entry name" value="Inositol_monoP_metal-BS"/>
</dbReference>
<feature type="binding site" evidence="4">
    <location>
        <begin position="98"/>
        <end position="101"/>
    </location>
    <ligand>
        <name>substrate</name>
    </ligand>
</feature>